<evidence type="ECO:0000259" key="2">
    <source>
        <dbReference type="Pfam" id="PF00117"/>
    </source>
</evidence>
<dbReference type="GO" id="GO:0000162">
    <property type="term" value="P:L-tryptophan biosynthetic process"/>
    <property type="evidence" value="ECO:0007669"/>
    <property type="project" value="TreeGrafter"/>
</dbReference>
<dbReference type="RefSeq" id="WP_144012594.1">
    <property type="nucleotide sequence ID" value="NZ_FUYA01000005.1"/>
</dbReference>
<dbReference type="CDD" id="cd01743">
    <property type="entry name" value="GATase1_Anthranilate_Synthase"/>
    <property type="match status" value="1"/>
</dbReference>
<protein>
    <submittedName>
        <fullName evidence="3">Aminodeoxychorismate synthase, glutamine amidotransferase subunit</fullName>
    </submittedName>
</protein>
<evidence type="ECO:0000256" key="1">
    <source>
        <dbReference type="ARBA" id="ARBA00022962"/>
    </source>
</evidence>
<sequence>MKILLLDNYDSFTRNLEHLLAVSLNTRPRIVPYSAIAQEQPEPWDMIVLSPGPGRPEEYPGYERFLDSGTPVLGICLGMQIINVHFGGKVSRLAGCVHGVADRIVWQGGETDVARYHSLYAAKPAPELLVTAKNADGVPMILEHPTRPVLGFQFHPESFLTTDGGKFIEYACSYFARFA</sequence>
<dbReference type="SUPFAM" id="SSF52317">
    <property type="entry name" value="Class I glutamine amidotransferase-like"/>
    <property type="match status" value="1"/>
</dbReference>
<dbReference type="InterPro" id="IPR006221">
    <property type="entry name" value="TrpG/PapA_dom"/>
</dbReference>
<dbReference type="Proteomes" id="UP000189733">
    <property type="component" value="Unassembled WGS sequence"/>
</dbReference>
<keyword evidence="4" id="KW-1185">Reference proteome</keyword>
<dbReference type="Pfam" id="PF00117">
    <property type="entry name" value="GATase"/>
    <property type="match status" value="1"/>
</dbReference>
<dbReference type="PRINTS" id="PR00096">
    <property type="entry name" value="GATASE"/>
</dbReference>
<dbReference type="InterPro" id="IPR017926">
    <property type="entry name" value="GATASE"/>
</dbReference>
<keyword evidence="1 3" id="KW-0315">Glutamine amidotransferase</keyword>
<dbReference type="Gene3D" id="3.40.50.880">
    <property type="match status" value="1"/>
</dbReference>
<dbReference type="GO" id="GO:0005829">
    <property type="term" value="C:cytosol"/>
    <property type="evidence" value="ECO:0007669"/>
    <property type="project" value="TreeGrafter"/>
</dbReference>
<evidence type="ECO:0000313" key="4">
    <source>
        <dbReference type="Proteomes" id="UP000189733"/>
    </source>
</evidence>
<dbReference type="GO" id="GO:0016740">
    <property type="term" value="F:transferase activity"/>
    <property type="evidence" value="ECO:0007669"/>
    <property type="project" value="UniProtKB-KW"/>
</dbReference>
<gene>
    <name evidence="3" type="ORF">SAMN02745702_01842</name>
</gene>
<proteinExistence type="predicted"/>
<dbReference type="PROSITE" id="PS51273">
    <property type="entry name" value="GATASE_TYPE_1"/>
    <property type="match status" value="1"/>
</dbReference>
<dbReference type="PANTHER" id="PTHR43418:SF4">
    <property type="entry name" value="MULTIFUNCTIONAL TRYPTOPHAN BIOSYNTHESIS PROTEIN"/>
    <property type="match status" value="1"/>
</dbReference>
<accession>A0A1T4W882</accession>
<dbReference type="STRING" id="1121442.SAMN02745702_01842"/>
<keyword evidence="3" id="KW-0808">Transferase</keyword>
<dbReference type="OrthoDB" id="9786812at2"/>
<dbReference type="AlphaFoldDB" id="A0A1T4W882"/>
<dbReference type="InterPro" id="IPR050472">
    <property type="entry name" value="Anth_synth/Amidotransfase"/>
</dbReference>
<organism evidence="3 4">
    <name type="scientific">Desulfobaculum bizertense DSM 18034</name>
    <dbReference type="NCBI Taxonomy" id="1121442"/>
    <lineage>
        <taxon>Bacteria</taxon>
        <taxon>Pseudomonadati</taxon>
        <taxon>Thermodesulfobacteriota</taxon>
        <taxon>Desulfovibrionia</taxon>
        <taxon>Desulfovibrionales</taxon>
        <taxon>Desulfovibrionaceae</taxon>
        <taxon>Desulfobaculum</taxon>
    </lineage>
</organism>
<dbReference type="GO" id="GO:0004049">
    <property type="term" value="F:anthranilate synthase activity"/>
    <property type="evidence" value="ECO:0007669"/>
    <property type="project" value="TreeGrafter"/>
</dbReference>
<name>A0A1T4W882_9BACT</name>
<feature type="domain" description="Glutamine amidotransferase" evidence="2">
    <location>
        <begin position="4"/>
        <end position="169"/>
    </location>
</feature>
<dbReference type="PRINTS" id="PR00097">
    <property type="entry name" value="ANTSNTHASEII"/>
</dbReference>
<reference evidence="3 4" key="1">
    <citation type="submission" date="2017-02" db="EMBL/GenBank/DDBJ databases">
        <authorList>
            <person name="Peterson S.W."/>
        </authorList>
    </citation>
    <scope>NUCLEOTIDE SEQUENCE [LARGE SCALE GENOMIC DNA]</scope>
    <source>
        <strain evidence="3 4">DSM 18034</strain>
    </source>
</reference>
<evidence type="ECO:0000313" key="3">
    <source>
        <dbReference type="EMBL" id="SKA73319.1"/>
    </source>
</evidence>
<dbReference type="InterPro" id="IPR029062">
    <property type="entry name" value="Class_I_gatase-like"/>
</dbReference>
<dbReference type="EMBL" id="FUYA01000005">
    <property type="protein sequence ID" value="SKA73319.1"/>
    <property type="molecule type" value="Genomic_DNA"/>
</dbReference>
<dbReference type="PANTHER" id="PTHR43418">
    <property type="entry name" value="MULTIFUNCTIONAL TRYPTOPHAN BIOSYNTHESIS PROTEIN-RELATED"/>
    <property type="match status" value="1"/>
</dbReference>